<dbReference type="EMBL" id="JBHLTC010000018">
    <property type="protein sequence ID" value="MFC0625269.1"/>
    <property type="molecule type" value="Genomic_DNA"/>
</dbReference>
<protein>
    <recommendedName>
        <fullName evidence="3">DUF4440 domain-containing protein</fullName>
    </recommendedName>
</protein>
<proteinExistence type="predicted"/>
<evidence type="ECO:0000313" key="1">
    <source>
        <dbReference type="EMBL" id="MFC0625269.1"/>
    </source>
</evidence>
<dbReference type="InterPro" id="IPR016918">
    <property type="entry name" value="UCP029394"/>
</dbReference>
<organism evidence="1 2">
    <name type="scientific">Kribbella deserti</name>
    <dbReference type="NCBI Taxonomy" id="1926257"/>
    <lineage>
        <taxon>Bacteria</taxon>
        <taxon>Bacillati</taxon>
        <taxon>Actinomycetota</taxon>
        <taxon>Actinomycetes</taxon>
        <taxon>Propionibacteriales</taxon>
        <taxon>Kribbellaceae</taxon>
        <taxon>Kribbella</taxon>
    </lineage>
</organism>
<name>A0ABV6QKV7_9ACTN</name>
<dbReference type="PIRSF" id="PIRSF029394">
    <property type="entry name" value="UCP029394"/>
    <property type="match status" value="1"/>
</dbReference>
<dbReference type="SUPFAM" id="SSF54427">
    <property type="entry name" value="NTF2-like"/>
    <property type="match status" value="1"/>
</dbReference>
<gene>
    <name evidence="1" type="ORF">ACFFGN_14415</name>
</gene>
<accession>A0ABV6QKV7</accession>
<dbReference type="RefSeq" id="WP_380047509.1">
    <property type="nucleotide sequence ID" value="NZ_JBHLTC010000018.1"/>
</dbReference>
<dbReference type="Proteomes" id="UP001589890">
    <property type="component" value="Unassembled WGS sequence"/>
</dbReference>
<sequence>MTSPEVVLAEVEAHHETLTAWLGTEAETAVLDRFLAGQSPDFSLVDIEGRVLGLTDLENLLSGARNAAPGLRITISEFAVVAQTAEVVVCRFLEQHSIGISRRVTAVLVPDTAARHGLRWLSVHETPTH</sequence>
<reference evidence="1 2" key="1">
    <citation type="submission" date="2024-09" db="EMBL/GenBank/DDBJ databases">
        <authorList>
            <person name="Sun Q."/>
            <person name="Mori K."/>
        </authorList>
    </citation>
    <scope>NUCLEOTIDE SEQUENCE [LARGE SCALE GENOMIC DNA]</scope>
    <source>
        <strain evidence="1 2">CGMCC 1.15906</strain>
    </source>
</reference>
<keyword evidence="2" id="KW-1185">Reference proteome</keyword>
<dbReference type="Gene3D" id="3.10.450.50">
    <property type="match status" value="1"/>
</dbReference>
<evidence type="ECO:0000313" key="2">
    <source>
        <dbReference type="Proteomes" id="UP001589890"/>
    </source>
</evidence>
<evidence type="ECO:0008006" key="3">
    <source>
        <dbReference type="Google" id="ProtNLM"/>
    </source>
</evidence>
<dbReference type="InterPro" id="IPR032710">
    <property type="entry name" value="NTF2-like_dom_sf"/>
</dbReference>
<comment type="caution">
    <text evidence="1">The sequence shown here is derived from an EMBL/GenBank/DDBJ whole genome shotgun (WGS) entry which is preliminary data.</text>
</comment>